<evidence type="ECO:0000313" key="5">
    <source>
        <dbReference type="EMBL" id="MFC5175908.1"/>
    </source>
</evidence>
<feature type="domain" description="Gfo/Idh/MocA-like oxidoreductase N-terminal" evidence="3">
    <location>
        <begin position="21"/>
        <end position="139"/>
    </location>
</feature>
<dbReference type="RefSeq" id="WP_378587411.1">
    <property type="nucleotide sequence ID" value="NZ_JBHSKD010000004.1"/>
</dbReference>
<comment type="similarity">
    <text evidence="1">Belongs to the Gfo/Idh/MocA family.</text>
</comment>
<dbReference type="InterPro" id="IPR000683">
    <property type="entry name" value="Gfo/Idh/MocA-like_OxRdtase_N"/>
</dbReference>
<dbReference type="Pfam" id="PF22725">
    <property type="entry name" value="GFO_IDH_MocA_C3"/>
    <property type="match status" value="1"/>
</dbReference>
<evidence type="ECO:0000313" key="6">
    <source>
        <dbReference type="Proteomes" id="UP001596087"/>
    </source>
</evidence>
<evidence type="ECO:0000259" key="3">
    <source>
        <dbReference type="Pfam" id="PF01408"/>
    </source>
</evidence>
<evidence type="ECO:0000256" key="2">
    <source>
        <dbReference type="ARBA" id="ARBA00023002"/>
    </source>
</evidence>
<dbReference type="NCBIfam" id="TIGR04380">
    <property type="entry name" value="myo_inos_iolG"/>
    <property type="match status" value="1"/>
</dbReference>
<comment type="caution">
    <text evidence="5">The sequence shown here is derived from an EMBL/GenBank/DDBJ whole genome shotgun (WGS) entry which is preliminary data.</text>
</comment>
<dbReference type="EC" id="1.1.1.18" evidence="5"/>
<dbReference type="SUPFAM" id="SSF51735">
    <property type="entry name" value="NAD(P)-binding Rossmann-fold domains"/>
    <property type="match status" value="1"/>
</dbReference>
<dbReference type="Proteomes" id="UP001596087">
    <property type="component" value="Unassembled WGS sequence"/>
</dbReference>
<dbReference type="InterPro" id="IPR030827">
    <property type="entry name" value="Myo_inos_IolG"/>
</dbReference>
<keyword evidence="6" id="KW-1185">Reference proteome</keyword>
<dbReference type="SUPFAM" id="SSF55347">
    <property type="entry name" value="Glyceraldehyde-3-phosphate dehydrogenase-like, C-terminal domain"/>
    <property type="match status" value="1"/>
</dbReference>
<dbReference type="Gene3D" id="3.40.50.720">
    <property type="entry name" value="NAD(P)-binding Rossmann-like Domain"/>
    <property type="match status" value="1"/>
</dbReference>
<dbReference type="EMBL" id="JBHSKD010000004">
    <property type="protein sequence ID" value="MFC5175908.1"/>
    <property type="molecule type" value="Genomic_DNA"/>
</dbReference>
<protein>
    <submittedName>
        <fullName evidence="5">Inositol 2-dehydrogenase</fullName>
        <ecNumber evidence="5">1.1.1.18</ecNumber>
    </submittedName>
</protein>
<dbReference type="Pfam" id="PF01408">
    <property type="entry name" value="GFO_IDH_MocA"/>
    <property type="match status" value="1"/>
</dbReference>
<keyword evidence="2 5" id="KW-0560">Oxidoreductase</keyword>
<accession>A0ABW0BF93</accession>
<feature type="domain" description="GFO/IDH/MocA-like oxidoreductase" evidence="4">
    <location>
        <begin position="149"/>
        <end position="267"/>
    </location>
</feature>
<name>A0ABW0BF93_9ACTN</name>
<gene>
    <name evidence="5" type="primary">iolG</name>
    <name evidence="5" type="ORF">ACFPGP_04440</name>
</gene>
<dbReference type="GO" id="GO:0050112">
    <property type="term" value="F:inositol 2-dehydrogenase (NAD+) activity"/>
    <property type="evidence" value="ECO:0007669"/>
    <property type="project" value="UniProtKB-EC"/>
</dbReference>
<dbReference type="PANTHER" id="PTHR42840:SF3">
    <property type="entry name" value="BINDING ROSSMANN FOLD OXIDOREDUCTASE, PUTATIVE (AFU_ORTHOLOGUE AFUA_2G10240)-RELATED"/>
    <property type="match status" value="1"/>
</dbReference>
<reference evidence="6" key="1">
    <citation type="journal article" date="2019" name="Int. J. Syst. Evol. Microbiol.">
        <title>The Global Catalogue of Microorganisms (GCM) 10K type strain sequencing project: providing services to taxonomists for standard genome sequencing and annotation.</title>
        <authorList>
            <consortium name="The Broad Institute Genomics Platform"/>
            <consortium name="The Broad Institute Genome Sequencing Center for Infectious Disease"/>
            <person name="Wu L."/>
            <person name="Ma J."/>
        </authorList>
    </citation>
    <scope>NUCLEOTIDE SEQUENCE [LARGE SCALE GENOMIC DNA]</scope>
    <source>
        <strain evidence="6">DFY41</strain>
    </source>
</reference>
<dbReference type="InterPro" id="IPR055170">
    <property type="entry name" value="GFO_IDH_MocA-like_dom"/>
</dbReference>
<dbReference type="InterPro" id="IPR036291">
    <property type="entry name" value="NAD(P)-bd_dom_sf"/>
</dbReference>
<sequence>MTATQRDAGFGIVETDARPPVRIGVIGTGRIGRMHAQLLAREIDGATVPAVADAVPAVAERVAADLGAEAATIDEVLASPAVDAVAICTSTDTHVDLVVRAAQAGKAIFCEKPVSLDLAQVDRALAAVASAGVPFMVGFNRRFDPGHASVHSAVRSGQIGELHVLRITSRDPSPPPPAYVAVSGGIFLDMTIHDFDMARHVVGSEVVEVFARGAVRVDPLIGEAGDVDTAVVVLTHEDGTLTTIDNSRQAVYGFDQRIEAFGSLGMAVSDNPARHAGWVRTATATAAQPLPWFFLERYLESYRQEWAAFVTYLRDGGPSPVDPEAGRAPVLIGIAATRSLREGRPVAIAEVQ</sequence>
<dbReference type="Gene3D" id="3.30.360.10">
    <property type="entry name" value="Dihydrodipicolinate Reductase, domain 2"/>
    <property type="match status" value="1"/>
</dbReference>
<proteinExistence type="inferred from homology"/>
<dbReference type="PANTHER" id="PTHR42840">
    <property type="entry name" value="NAD(P)-BINDING ROSSMANN-FOLD SUPERFAMILY PROTEIN-RELATED"/>
    <property type="match status" value="1"/>
</dbReference>
<organism evidence="5 6">
    <name type="scientific">Nocardioides taihuensis</name>
    <dbReference type="NCBI Taxonomy" id="1835606"/>
    <lineage>
        <taxon>Bacteria</taxon>
        <taxon>Bacillati</taxon>
        <taxon>Actinomycetota</taxon>
        <taxon>Actinomycetes</taxon>
        <taxon>Propionibacteriales</taxon>
        <taxon>Nocardioidaceae</taxon>
        <taxon>Nocardioides</taxon>
    </lineage>
</organism>
<evidence type="ECO:0000256" key="1">
    <source>
        <dbReference type="ARBA" id="ARBA00010928"/>
    </source>
</evidence>
<evidence type="ECO:0000259" key="4">
    <source>
        <dbReference type="Pfam" id="PF22725"/>
    </source>
</evidence>